<reference evidence="3" key="1">
    <citation type="journal article" date="2019" name="Int. J. Syst. Evol. Microbiol.">
        <title>The Global Catalogue of Microorganisms (GCM) 10K type strain sequencing project: providing services to taxonomists for standard genome sequencing and annotation.</title>
        <authorList>
            <consortium name="The Broad Institute Genomics Platform"/>
            <consortium name="The Broad Institute Genome Sequencing Center for Infectious Disease"/>
            <person name="Wu L."/>
            <person name="Ma J."/>
        </authorList>
    </citation>
    <scope>NUCLEOTIDE SEQUENCE [LARGE SCALE GENOMIC DNA]</scope>
    <source>
        <strain evidence="3">CCUG 50347</strain>
    </source>
</reference>
<proteinExistence type="predicted"/>
<feature type="compositionally biased region" description="Basic and acidic residues" evidence="1">
    <location>
        <begin position="51"/>
        <end position="77"/>
    </location>
</feature>
<feature type="region of interest" description="Disordered" evidence="1">
    <location>
        <begin position="40"/>
        <end position="77"/>
    </location>
</feature>
<name>A0ABV9RS05_9PSEU</name>
<comment type="caution">
    <text evidence="2">The sequence shown here is derived from an EMBL/GenBank/DDBJ whole genome shotgun (WGS) entry which is preliminary data.</text>
</comment>
<protein>
    <submittedName>
        <fullName evidence="2">Uncharacterized protein</fullName>
    </submittedName>
</protein>
<dbReference type="EMBL" id="JBHSIM010000053">
    <property type="protein sequence ID" value="MFC4836076.1"/>
    <property type="molecule type" value="Genomic_DNA"/>
</dbReference>
<feature type="region of interest" description="Disordered" evidence="1">
    <location>
        <begin position="1"/>
        <end position="26"/>
    </location>
</feature>
<sequence length="77" mass="8461">MIGSTEKRRPSEPEDAHRGWVAPTPADAVEAAADRAMAAAERAVATGTATDDQKADVRRMDDARTHEQRRAAFRDRD</sequence>
<dbReference type="Proteomes" id="UP001595909">
    <property type="component" value="Unassembled WGS sequence"/>
</dbReference>
<evidence type="ECO:0000313" key="2">
    <source>
        <dbReference type="EMBL" id="MFC4836076.1"/>
    </source>
</evidence>
<feature type="compositionally biased region" description="Low complexity" evidence="1">
    <location>
        <begin position="40"/>
        <end position="50"/>
    </location>
</feature>
<keyword evidence="3" id="KW-1185">Reference proteome</keyword>
<feature type="compositionally biased region" description="Basic and acidic residues" evidence="1">
    <location>
        <begin position="1"/>
        <end position="18"/>
    </location>
</feature>
<dbReference type="RefSeq" id="WP_274187176.1">
    <property type="nucleotide sequence ID" value="NZ_BAABHN010000053.1"/>
</dbReference>
<accession>A0ABV9RS05</accession>
<gene>
    <name evidence="2" type="ORF">ACFPEL_26960</name>
</gene>
<organism evidence="2 3">
    <name type="scientific">Actinomycetospora chibensis</name>
    <dbReference type="NCBI Taxonomy" id="663606"/>
    <lineage>
        <taxon>Bacteria</taxon>
        <taxon>Bacillati</taxon>
        <taxon>Actinomycetota</taxon>
        <taxon>Actinomycetes</taxon>
        <taxon>Pseudonocardiales</taxon>
        <taxon>Pseudonocardiaceae</taxon>
        <taxon>Actinomycetospora</taxon>
    </lineage>
</organism>
<evidence type="ECO:0000256" key="1">
    <source>
        <dbReference type="SAM" id="MobiDB-lite"/>
    </source>
</evidence>
<evidence type="ECO:0000313" key="3">
    <source>
        <dbReference type="Proteomes" id="UP001595909"/>
    </source>
</evidence>